<dbReference type="Pfam" id="PF00733">
    <property type="entry name" value="Asn_synthase"/>
    <property type="match status" value="1"/>
</dbReference>
<dbReference type="RefSeq" id="WP_075391532.1">
    <property type="nucleotide sequence ID" value="NZ_JAXBCZ010000001.1"/>
</dbReference>
<dbReference type="SUPFAM" id="SSF52402">
    <property type="entry name" value="Adenine nucleotide alpha hydrolases-like"/>
    <property type="match status" value="1"/>
</dbReference>
<dbReference type="GO" id="GO:0006529">
    <property type="term" value="P:asparagine biosynthetic process"/>
    <property type="evidence" value="ECO:0007669"/>
    <property type="project" value="UniProtKB-KW"/>
</dbReference>
<keyword evidence="7" id="KW-1185">Reference proteome</keyword>
<protein>
    <recommendedName>
        <fullName evidence="2">asparagine synthase (glutamine-hydrolyzing)</fullName>
        <ecNumber evidence="2">6.3.5.4</ecNumber>
    </recommendedName>
</protein>
<evidence type="ECO:0000256" key="3">
    <source>
        <dbReference type="ARBA" id="ARBA00022888"/>
    </source>
</evidence>
<comment type="caution">
    <text evidence="6">The sequence shown here is derived from an EMBL/GenBank/DDBJ whole genome shotgun (WGS) entry which is preliminary data.</text>
</comment>
<evidence type="ECO:0000256" key="2">
    <source>
        <dbReference type="ARBA" id="ARBA00012737"/>
    </source>
</evidence>
<proteinExistence type="predicted"/>
<sequence length="639" mass="69837">MTITAPEMTESDHTNHPTIRQSITARSVDQQDNSIILPQAFAIAVPDTAEADNVISIAAPQATMIARHASGRPWLMVRMPQAYVTASTAPGTRIVAVGTCSASVEDLNRIARRGASLSDTAAEVMRFDGSFTVYALRDATILACGPAMQTHRVFHARIFGTTIVSDRADTLAALGRLPLDTAAVARSLLGSQPNFDDAQQPMWKGITPVYGGHCLTVDASASTSTYAWWRRPSPRLSRSEGAALLRERLQAAVAARSQQHRDLACDLSGGLDSTPVCYYASTAPQGVTAITFYSDDPGGREDLRWAEIAAQAMPRVRHEALWLGDAPSFYEGIGEMDIPVDEPTQVPLTAPRILYALDRDRDQGITMHLHGAGGDHLFRGVPAWDHSIARRHPILGWNRARAEAAAMKQSSLTALRRLIDRRSYSRWLKDMAYESVRPSAEAFSLSASDWYTPPRIPAWITQEAREELIVSMVASAEHAKPLSPDRGEHFDLASILDASRVTRGMSQIGLHKGIGYESPLMDDHVVEAVLSVAYTDRDSPIEWKPLMKAAMRGILPDEYLLRTTKVGGSPQAVRGYAQNFSAVKDLLDESSLMDLGIIDRHVLEESIRPSETSMPPTLISQLINTALFLRNVPSVTTAS</sequence>
<dbReference type="AlphaFoldDB" id="A0AAW9KI45"/>
<dbReference type="InterPro" id="IPR051786">
    <property type="entry name" value="ASN_synthetase/amidase"/>
</dbReference>
<dbReference type="InterPro" id="IPR001962">
    <property type="entry name" value="Asn_synthase"/>
</dbReference>
<feature type="domain" description="Asparagine synthetase" evidence="5">
    <location>
        <begin position="245"/>
        <end position="608"/>
    </location>
</feature>
<keyword evidence="3" id="KW-0061">Asparagine biosynthesis</keyword>
<dbReference type="Proteomes" id="UP001289581">
    <property type="component" value="Unassembled WGS sequence"/>
</dbReference>
<evidence type="ECO:0000313" key="7">
    <source>
        <dbReference type="Proteomes" id="UP001289581"/>
    </source>
</evidence>
<evidence type="ECO:0000256" key="1">
    <source>
        <dbReference type="ARBA" id="ARBA00005187"/>
    </source>
</evidence>
<dbReference type="PANTHER" id="PTHR43284:SF1">
    <property type="entry name" value="ASPARAGINE SYNTHETASE"/>
    <property type="match status" value="1"/>
</dbReference>
<evidence type="ECO:0000313" key="6">
    <source>
        <dbReference type="EMBL" id="MEA1304780.1"/>
    </source>
</evidence>
<accession>A0AAW9KI45</accession>
<dbReference type="EC" id="6.3.5.4" evidence="2"/>
<dbReference type="GO" id="GO:0004066">
    <property type="term" value="F:asparagine synthase (glutamine-hydrolyzing) activity"/>
    <property type="evidence" value="ECO:0007669"/>
    <property type="project" value="UniProtKB-EC"/>
</dbReference>
<dbReference type="EMBL" id="JAXBCZ010000001">
    <property type="protein sequence ID" value="MEA1304780.1"/>
    <property type="molecule type" value="Genomic_DNA"/>
</dbReference>
<dbReference type="PANTHER" id="PTHR43284">
    <property type="entry name" value="ASPARAGINE SYNTHETASE (GLUTAMINE-HYDROLYZING)"/>
    <property type="match status" value="1"/>
</dbReference>
<keyword evidence="3" id="KW-0028">Amino-acid biosynthesis</keyword>
<evidence type="ECO:0000259" key="5">
    <source>
        <dbReference type="Pfam" id="PF00733"/>
    </source>
</evidence>
<reference evidence="6 7" key="1">
    <citation type="submission" date="2023-06" db="EMBL/GenBank/DDBJ databases">
        <title>Actinomyces orist ORNL 0101 HMT-893 genome.</title>
        <authorList>
            <person name="Johnston C.D."/>
            <person name="Chen T."/>
            <person name="Dewhirst F.E."/>
        </authorList>
    </citation>
    <scope>NUCLEOTIDE SEQUENCE [LARGE SCALE GENOMIC DNA]</scope>
    <source>
        <strain evidence="6 7">ORNL 0101</strain>
    </source>
</reference>
<gene>
    <name evidence="6" type="ORF">QU665_06825</name>
</gene>
<name>A0AAW9KI45_9ACTO</name>
<dbReference type="GO" id="GO:0005829">
    <property type="term" value="C:cytosol"/>
    <property type="evidence" value="ECO:0007669"/>
    <property type="project" value="TreeGrafter"/>
</dbReference>
<comment type="pathway">
    <text evidence="1">Amino-acid biosynthesis; L-asparagine biosynthesis; L-asparagine from L-aspartate (L-Gln route): step 1/1.</text>
</comment>
<organism evidence="6 7">
    <name type="scientific">Actinomyces oris</name>
    <dbReference type="NCBI Taxonomy" id="544580"/>
    <lineage>
        <taxon>Bacteria</taxon>
        <taxon>Bacillati</taxon>
        <taxon>Actinomycetota</taxon>
        <taxon>Actinomycetes</taxon>
        <taxon>Actinomycetales</taxon>
        <taxon>Actinomycetaceae</taxon>
        <taxon>Actinomyces</taxon>
    </lineage>
</organism>
<dbReference type="Gene3D" id="3.40.50.620">
    <property type="entry name" value="HUPs"/>
    <property type="match status" value="1"/>
</dbReference>
<evidence type="ECO:0000256" key="4">
    <source>
        <dbReference type="ARBA" id="ARBA00048741"/>
    </source>
</evidence>
<comment type="catalytic activity">
    <reaction evidence="4">
        <text>L-aspartate + L-glutamine + ATP + H2O = L-asparagine + L-glutamate + AMP + diphosphate + H(+)</text>
        <dbReference type="Rhea" id="RHEA:12228"/>
        <dbReference type="ChEBI" id="CHEBI:15377"/>
        <dbReference type="ChEBI" id="CHEBI:15378"/>
        <dbReference type="ChEBI" id="CHEBI:29985"/>
        <dbReference type="ChEBI" id="CHEBI:29991"/>
        <dbReference type="ChEBI" id="CHEBI:30616"/>
        <dbReference type="ChEBI" id="CHEBI:33019"/>
        <dbReference type="ChEBI" id="CHEBI:58048"/>
        <dbReference type="ChEBI" id="CHEBI:58359"/>
        <dbReference type="ChEBI" id="CHEBI:456215"/>
        <dbReference type="EC" id="6.3.5.4"/>
    </reaction>
</comment>
<dbReference type="InterPro" id="IPR014729">
    <property type="entry name" value="Rossmann-like_a/b/a_fold"/>
</dbReference>